<dbReference type="InterPro" id="IPR013249">
    <property type="entry name" value="RNA_pol_sigma70_r4_t2"/>
</dbReference>
<dbReference type="SUPFAM" id="SSF88659">
    <property type="entry name" value="Sigma3 and sigma4 domains of RNA polymerase sigma factors"/>
    <property type="match status" value="1"/>
</dbReference>
<comment type="caution">
    <text evidence="2">The sequence shown here is derived from an EMBL/GenBank/DDBJ whole genome shotgun (WGS) entry which is preliminary data.</text>
</comment>
<dbReference type="GO" id="GO:0016987">
    <property type="term" value="F:sigma factor activity"/>
    <property type="evidence" value="ECO:0007669"/>
    <property type="project" value="InterPro"/>
</dbReference>
<dbReference type="AlphaFoldDB" id="A0A2U3D7P3"/>
<reference evidence="2 3" key="1">
    <citation type="submission" date="2016-11" db="EMBL/GenBank/DDBJ databases">
        <title>Comparative genomics of Acidibacillus ferroxidans species.</title>
        <authorList>
            <person name="Oliveira G."/>
            <person name="Nunes G."/>
            <person name="Oliveira R."/>
            <person name="Araujo F."/>
            <person name="Salim A."/>
            <person name="Scholte L."/>
            <person name="Morais D."/>
            <person name="Nancucheo I."/>
            <person name="Johnson D.B."/>
            <person name="Grail B."/>
            <person name="Bittencourt J."/>
            <person name="Valadares R."/>
        </authorList>
    </citation>
    <scope>NUCLEOTIDE SEQUENCE [LARGE SCALE GENOMIC DNA]</scope>
    <source>
        <strain evidence="2 3">Y002</strain>
    </source>
</reference>
<organism evidence="2 3">
    <name type="scientific">Sulfoacidibacillus thermotolerans</name>
    <name type="common">Acidibacillus sulfuroxidans</name>
    <dbReference type="NCBI Taxonomy" id="1765684"/>
    <lineage>
        <taxon>Bacteria</taxon>
        <taxon>Bacillati</taxon>
        <taxon>Bacillota</taxon>
        <taxon>Bacilli</taxon>
        <taxon>Bacillales</taxon>
        <taxon>Alicyclobacillaceae</taxon>
        <taxon>Sulfoacidibacillus</taxon>
    </lineage>
</organism>
<dbReference type="InterPro" id="IPR013324">
    <property type="entry name" value="RNA_pol_sigma_r3/r4-like"/>
</dbReference>
<dbReference type="InterPro" id="IPR014284">
    <property type="entry name" value="RNA_pol_sigma-70_dom"/>
</dbReference>
<proteinExistence type="predicted"/>
<dbReference type="Gene3D" id="1.20.140.160">
    <property type="match status" value="1"/>
</dbReference>
<dbReference type="GO" id="GO:0003677">
    <property type="term" value="F:DNA binding"/>
    <property type="evidence" value="ECO:0007669"/>
    <property type="project" value="InterPro"/>
</dbReference>
<dbReference type="NCBIfam" id="TIGR02937">
    <property type="entry name" value="sigma70-ECF"/>
    <property type="match status" value="1"/>
</dbReference>
<evidence type="ECO:0000313" key="2">
    <source>
        <dbReference type="EMBL" id="PWI57272.1"/>
    </source>
</evidence>
<dbReference type="GO" id="GO:0006352">
    <property type="term" value="P:DNA-templated transcription initiation"/>
    <property type="evidence" value="ECO:0007669"/>
    <property type="project" value="InterPro"/>
</dbReference>
<feature type="domain" description="RNA polymerase sigma factor 70 region 4 type 2" evidence="1">
    <location>
        <begin position="136"/>
        <end position="180"/>
    </location>
</feature>
<sequence>MEDVSFSDLTPEQMLYIKRLAHRLIQWRKSGSVDVDDLISAARTRWWKYCLRHPELADGVKGDEPSKDWVMIAFRQQVKYAMRDVLRDSSPVKVTRTYQAKIKAYETPYSVSLEHAINIRAGEEVADHDLWLDVISSIRQLSQRDQIILSLYAEQGYSFTEIAYALDLSVSTVSRAYQRTIELIKKNVEENRTSRKKT</sequence>
<dbReference type="EMBL" id="MPDK01000015">
    <property type="protein sequence ID" value="PWI57272.1"/>
    <property type="molecule type" value="Genomic_DNA"/>
</dbReference>
<name>A0A2U3D7P3_SULT2</name>
<keyword evidence="3" id="KW-1185">Reference proteome</keyword>
<accession>A0A2U3D7P3</accession>
<protein>
    <recommendedName>
        <fullName evidence="1">RNA polymerase sigma factor 70 region 4 type 2 domain-containing protein</fullName>
    </recommendedName>
</protein>
<gene>
    <name evidence="2" type="ORF">BM613_09245</name>
</gene>
<dbReference type="Proteomes" id="UP000245380">
    <property type="component" value="Unassembled WGS sequence"/>
</dbReference>
<dbReference type="Pfam" id="PF08281">
    <property type="entry name" value="Sigma70_r4_2"/>
    <property type="match status" value="1"/>
</dbReference>
<dbReference type="OrthoDB" id="2989407at2"/>
<evidence type="ECO:0000259" key="1">
    <source>
        <dbReference type="Pfam" id="PF08281"/>
    </source>
</evidence>
<evidence type="ECO:0000313" key="3">
    <source>
        <dbReference type="Proteomes" id="UP000245380"/>
    </source>
</evidence>